<sequence length="321" mass="34414">MLDLTRLQALVAFARTGSVSAAADDLHYSQPTVSHHLKRLEAETCAVLFRRVGRNLVLTEEGRRLAERGEEILGLVSRAGNELASAVSLQTGHVRLAIFPSGIATLAPRIVTLMRERHPGLALEVREAEPPEAEGLLLADEVDLAITFTYPREQPSDAITAEVLGEDPLYLVTPPVRPDCLAGHSASARRPSREPLGSRIAIGRLADFADDDWMAGCERCRGYLVATCEDAGFEPHVQFASDDFVAIQALIAVGHGVSMLPGLALAAHRHPDVVLTPIEGAVRTLRLLSLGRPPLPPALEATSAVVREVVDEVVPKAVAAD</sequence>
<dbReference type="GO" id="GO:0032993">
    <property type="term" value="C:protein-DNA complex"/>
    <property type="evidence" value="ECO:0007669"/>
    <property type="project" value="TreeGrafter"/>
</dbReference>
<dbReference type="PANTHER" id="PTHR30346">
    <property type="entry name" value="TRANSCRIPTIONAL DUAL REGULATOR HCAR-RELATED"/>
    <property type="match status" value="1"/>
</dbReference>
<dbReference type="PRINTS" id="PR00039">
    <property type="entry name" value="HTHLYSR"/>
</dbReference>
<evidence type="ECO:0000256" key="4">
    <source>
        <dbReference type="ARBA" id="ARBA00023163"/>
    </source>
</evidence>
<gene>
    <name evidence="6" type="ORF">RN607_09645</name>
</gene>
<reference evidence="6" key="1">
    <citation type="submission" date="2023-09" db="EMBL/GenBank/DDBJ databases">
        <title>Demequina sp. a novel bacteria isolated from Capsicum annuum.</title>
        <authorList>
            <person name="Humaira Z."/>
            <person name="Lee J."/>
            <person name="Cho D."/>
        </authorList>
    </citation>
    <scope>NUCLEOTIDE SEQUENCE</scope>
    <source>
        <strain evidence="6">PMTSA13</strain>
    </source>
</reference>
<dbReference type="GO" id="GO:0003677">
    <property type="term" value="F:DNA binding"/>
    <property type="evidence" value="ECO:0007669"/>
    <property type="project" value="UniProtKB-KW"/>
</dbReference>
<evidence type="ECO:0000313" key="6">
    <source>
        <dbReference type="EMBL" id="WNM26462.1"/>
    </source>
</evidence>
<dbReference type="KEGG" id="dcp:RN607_09645"/>
<proteinExistence type="inferred from homology"/>
<dbReference type="InterPro" id="IPR036390">
    <property type="entry name" value="WH_DNA-bd_sf"/>
</dbReference>
<accession>A0AA96FBN6</accession>
<dbReference type="Pfam" id="PF00126">
    <property type="entry name" value="HTH_1"/>
    <property type="match status" value="1"/>
</dbReference>
<dbReference type="InterPro" id="IPR005119">
    <property type="entry name" value="LysR_subst-bd"/>
</dbReference>
<dbReference type="SUPFAM" id="SSF46785">
    <property type="entry name" value="Winged helix' DNA-binding domain"/>
    <property type="match status" value="1"/>
</dbReference>
<dbReference type="Proteomes" id="UP001303408">
    <property type="component" value="Chromosome"/>
</dbReference>
<keyword evidence="4" id="KW-0804">Transcription</keyword>
<dbReference type="InterPro" id="IPR000847">
    <property type="entry name" value="LysR_HTH_N"/>
</dbReference>
<name>A0AA96FBN6_9MICO</name>
<dbReference type="GO" id="GO:0003700">
    <property type="term" value="F:DNA-binding transcription factor activity"/>
    <property type="evidence" value="ECO:0007669"/>
    <property type="project" value="InterPro"/>
</dbReference>
<keyword evidence="3" id="KW-0238">DNA-binding</keyword>
<keyword evidence="2" id="KW-0805">Transcription regulation</keyword>
<dbReference type="Gene3D" id="3.40.190.10">
    <property type="entry name" value="Periplasmic binding protein-like II"/>
    <property type="match status" value="2"/>
</dbReference>
<evidence type="ECO:0000256" key="1">
    <source>
        <dbReference type="ARBA" id="ARBA00009437"/>
    </source>
</evidence>
<dbReference type="EMBL" id="CP134880">
    <property type="protein sequence ID" value="WNM26462.1"/>
    <property type="molecule type" value="Genomic_DNA"/>
</dbReference>
<dbReference type="AlphaFoldDB" id="A0AA96FBN6"/>
<dbReference type="PROSITE" id="PS50931">
    <property type="entry name" value="HTH_LYSR"/>
    <property type="match status" value="1"/>
</dbReference>
<evidence type="ECO:0000259" key="5">
    <source>
        <dbReference type="PROSITE" id="PS50931"/>
    </source>
</evidence>
<dbReference type="PANTHER" id="PTHR30346:SF29">
    <property type="entry name" value="LYSR SUBSTRATE-BINDING"/>
    <property type="match status" value="1"/>
</dbReference>
<dbReference type="Pfam" id="PF03466">
    <property type="entry name" value="LysR_substrate"/>
    <property type="match status" value="1"/>
</dbReference>
<dbReference type="SUPFAM" id="SSF53850">
    <property type="entry name" value="Periplasmic binding protein-like II"/>
    <property type="match status" value="1"/>
</dbReference>
<dbReference type="RefSeq" id="WP_313542275.1">
    <property type="nucleotide sequence ID" value="NZ_CP134880.1"/>
</dbReference>
<dbReference type="FunFam" id="1.10.10.10:FF:000001">
    <property type="entry name" value="LysR family transcriptional regulator"/>
    <property type="match status" value="1"/>
</dbReference>
<protein>
    <submittedName>
        <fullName evidence="6">LysR family transcriptional regulator</fullName>
    </submittedName>
</protein>
<dbReference type="Gene3D" id="1.10.10.10">
    <property type="entry name" value="Winged helix-like DNA-binding domain superfamily/Winged helix DNA-binding domain"/>
    <property type="match status" value="1"/>
</dbReference>
<evidence type="ECO:0000256" key="2">
    <source>
        <dbReference type="ARBA" id="ARBA00023015"/>
    </source>
</evidence>
<organism evidence="6">
    <name type="scientific">Demequina capsici</name>
    <dbReference type="NCBI Taxonomy" id="3075620"/>
    <lineage>
        <taxon>Bacteria</taxon>
        <taxon>Bacillati</taxon>
        <taxon>Actinomycetota</taxon>
        <taxon>Actinomycetes</taxon>
        <taxon>Micrococcales</taxon>
        <taxon>Demequinaceae</taxon>
        <taxon>Demequina</taxon>
    </lineage>
</organism>
<dbReference type="InterPro" id="IPR036388">
    <property type="entry name" value="WH-like_DNA-bd_sf"/>
</dbReference>
<evidence type="ECO:0000256" key="3">
    <source>
        <dbReference type="ARBA" id="ARBA00023125"/>
    </source>
</evidence>
<comment type="similarity">
    <text evidence="1">Belongs to the LysR transcriptional regulatory family.</text>
</comment>
<feature type="domain" description="HTH lysR-type" evidence="5">
    <location>
        <begin position="2"/>
        <end position="59"/>
    </location>
</feature>